<dbReference type="PANTHER" id="PTHR24031">
    <property type="entry name" value="RNA HELICASE"/>
    <property type="match status" value="1"/>
</dbReference>
<dbReference type="GO" id="GO:0016787">
    <property type="term" value="F:hydrolase activity"/>
    <property type="evidence" value="ECO:0007669"/>
    <property type="project" value="UniProtKB-KW"/>
</dbReference>
<feature type="domain" description="Helicase C-terminal" evidence="9">
    <location>
        <begin position="297"/>
        <end position="485"/>
    </location>
</feature>
<evidence type="ECO:0000256" key="4">
    <source>
        <dbReference type="ARBA" id="ARBA00022884"/>
    </source>
</evidence>
<reference evidence="10 11" key="1">
    <citation type="journal article" date="2014" name="PLoS Genet.">
        <title>Analysis of the Phlebiopsis gigantea genome, transcriptome and secretome provides insight into its pioneer colonization strategies of wood.</title>
        <authorList>
            <person name="Hori C."/>
            <person name="Ishida T."/>
            <person name="Igarashi K."/>
            <person name="Samejima M."/>
            <person name="Suzuki H."/>
            <person name="Master E."/>
            <person name="Ferreira P."/>
            <person name="Ruiz-Duenas F.J."/>
            <person name="Held B."/>
            <person name="Canessa P."/>
            <person name="Larrondo L.F."/>
            <person name="Schmoll M."/>
            <person name="Druzhinina I.S."/>
            <person name="Kubicek C.P."/>
            <person name="Gaskell J.A."/>
            <person name="Kersten P."/>
            <person name="St John F."/>
            <person name="Glasner J."/>
            <person name="Sabat G."/>
            <person name="Splinter BonDurant S."/>
            <person name="Syed K."/>
            <person name="Yadav J."/>
            <person name="Mgbeahuruike A.C."/>
            <person name="Kovalchuk A."/>
            <person name="Asiegbu F.O."/>
            <person name="Lackner G."/>
            <person name="Hoffmeister D."/>
            <person name="Rencoret J."/>
            <person name="Gutierrez A."/>
            <person name="Sun H."/>
            <person name="Lindquist E."/>
            <person name="Barry K."/>
            <person name="Riley R."/>
            <person name="Grigoriev I.V."/>
            <person name="Henrissat B."/>
            <person name="Kues U."/>
            <person name="Berka R.M."/>
            <person name="Martinez A.T."/>
            <person name="Covert S.F."/>
            <person name="Blanchette R.A."/>
            <person name="Cullen D."/>
        </authorList>
    </citation>
    <scope>NUCLEOTIDE SEQUENCE [LARGE SCALE GENOMIC DNA]</scope>
    <source>
        <strain evidence="10 11">11061_1 CR5-6</strain>
    </source>
</reference>
<evidence type="ECO:0000256" key="2">
    <source>
        <dbReference type="ARBA" id="ARBA00022801"/>
    </source>
</evidence>
<dbReference type="InterPro" id="IPR014013">
    <property type="entry name" value="Helic_SF1/SF2_ATP-bd_DinG/Rad3"/>
</dbReference>
<dbReference type="InterPro" id="IPR001650">
    <property type="entry name" value="Helicase_C-like"/>
</dbReference>
<protein>
    <recommendedName>
        <fullName evidence="5">ATP-dependent RNA helicase</fullName>
        <ecNumber evidence="5">3.6.4.13</ecNumber>
    </recommendedName>
</protein>
<feature type="domain" description="Helicase ATP-binding" evidence="8">
    <location>
        <begin position="34"/>
        <end position="342"/>
    </location>
</feature>
<evidence type="ECO:0000259" key="9">
    <source>
        <dbReference type="PROSITE" id="PS51194"/>
    </source>
</evidence>
<comment type="domain">
    <text evidence="5">The Q motif is unique to and characteristic of the DEAD box family of RNA helicases and controls ATP binding and hydrolysis.</text>
</comment>
<dbReference type="HOGENOM" id="CLU_003041_26_6_1"/>
<dbReference type="Pfam" id="PF00270">
    <property type="entry name" value="DEAD"/>
    <property type="match status" value="1"/>
</dbReference>
<dbReference type="SMART" id="SM00490">
    <property type="entry name" value="HELICc"/>
    <property type="match status" value="1"/>
</dbReference>
<dbReference type="STRING" id="745531.A0A0C3SDK6"/>
<dbReference type="SMART" id="SM00487">
    <property type="entry name" value="DEXDc"/>
    <property type="match status" value="1"/>
</dbReference>
<feature type="compositionally biased region" description="Basic and acidic residues" evidence="6">
    <location>
        <begin position="583"/>
        <end position="681"/>
    </location>
</feature>
<dbReference type="PROSITE" id="PS51193">
    <property type="entry name" value="HELICASE_ATP_BIND_2"/>
    <property type="match status" value="1"/>
</dbReference>
<keyword evidence="2 5" id="KW-0378">Hydrolase</keyword>
<evidence type="ECO:0000313" key="10">
    <source>
        <dbReference type="EMBL" id="KIP09745.1"/>
    </source>
</evidence>
<dbReference type="GO" id="GO:0003723">
    <property type="term" value="F:RNA binding"/>
    <property type="evidence" value="ECO:0007669"/>
    <property type="project" value="UniProtKB-UniRule"/>
</dbReference>
<comment type="catalytic activity">
    <reaction evidence="5">
        <text>ATP + H2O = ADP + phosphate + H(+)</text>
        <dbReference type="Rhea" id="RHEA:13065"/>
        <dbReference type="ChEBI" id="CHEBI:15377"/>
        <dbReference type="ChEBI" id="CHEBI:15378"/>
        <dbReference type="ChEBI" id="CHEBI:30616"/>
        <dbReference type="ChEBI" id="CHEBI:43474"/>
        <dbReference type="ChEBI" id="CHEBI:456216"/>
        <dbReference type="EC" id="3.6.4.13"/>
    </reaction>
</comment>
<dbReference type="InterPro" id="IPR014001">
    <property type="entry name" value="Helicase_ATP-bd"/>
</dbReference>
<sequence>MAATNAQATERTLGDDQPAFDTLAGKISHETLSAIKSILKLDTMSPVQSAVLPLLPELAEPYNPNSNNPRDLLVKAKTGTGKTLGFLIPVVEARLKALKAAGEKAVEDAGLDSDRHLVSRAIRAMGRSEAGALIISPTRELATQIANEAIRLTSRHDGFEVRLFVGGASKRTQMRDWMRGRRDIVVATPGRIRDCLENETDFAKAFANTPFLVLDEADTLLEMGFREEIEAIASHLPKTPQRQTFLFSATVSREIRQVARTTLDQKHLFIDCVPADSSPVHAHVPQFHTVLPSATDQVPHILRLLAHDQLLNPGNSKAIIFLPTTKMTQLFSTFLRELGDACLPAGRRTSIYEIHSKRTMEARTNTSSRFRKEAREAVLVTSDVSARGIDYPGVTRVIQIGIPSSPDQYVHRVGRTGRGREKSGRADLVLLPWEVSYVSWQLNNIPLKPLSTNELTAQVKELTDKHTPGYGQRLEQIDGTVKDFMAKLNPEAVKETLASQLGYYVGKSGDLRVEKDVIVEGLKTWSVEACGLAQAPYFSESFLQKLGISKAFGHSRGGNFARPSGQRGGFQNNREGRSFGGDSRPRSFNGEDRPPRTFSREDRPPRTFSREDRPPRTFSREDRPPRTFNHEERPRGNFNREDRPRGTFNREDRPRGGFNREGRPFSERRPFGNGEPRERDD</sequence>
<feature type="domain" description="Helicase ATP-binding" evidence="7">
    <location>
        <begin position="63"/>
        <end position="269"/>
    </location>
</feature>
<feature type="region of interest" description="Disordered" evidence="6">
    <location>
        <begin position="557"/>
        <end position="681"/>
    </location>
</feature>
<keyword evidence="1 5" id="KW-0547">Nucleotide-binding</keyword>
<organism evidence="10 11">
    <name type="scientific">Phlebiopsis gigantea (strain 11061_1 CR5-6)</name>
    <name type="common">White-rot fungus</name>
    <name type="synonym">Peniophora gigantea</name>
    <dbReference type="NCBI Taxonomy" id="745531"/>
    <lineage>
        <taxon>Eukaryota</taxon>
        <taxon>Fungi</taxon>
        <taxon>Dikarya</taxon>
        <taxon>Basidiomycota</taxon>
        <taxon>Agaricomycotina</taxon>
        <taxon>Agaricomycetes</taxon>
        <taxon>Polyporales</taxon>
        <taxon>Phanerochaetaceae</taxon>
        <taxon>Phlebiopsis</taxon>
    </lineage>
</organism>
<dbReference type="EC" id="3.6.4.13" evidence="5"/>
<name>A0A0C3SDK6_PHLG1</name>
<dbReference type="OrthoDB" id="193716at2759"/>
<evidence type="ECO:0000256" key="3">
    <source>
        <dbReference type="ARBA" id="ARBA00022840"/>
    </source>
</evidence>
<dbReference type="InterPro" id="IPR011545">
    <property type="entry name" value="DEAD/DEAH_box_helicase_dom"/>
</dbReference>
<dbReference type="InterPro" id="IPR027417">
    <property type="entry name" value="P-loop_NTPase"/>
</dbReference>
<keyword evidence="4 5" id="KW-0694">RNA-binding</keyword>
<evidence type="ECO:0000259" key="8">
    <source>
        <dbReference type="PROSITE" id="PS51193"/>
    </source>
</evidence>
<comment type="similarity">
    <text evidence="5">Belongs to the DEAD box helicase family.</text>
</comment>
<dbReference type="Proteomes" id="UP000053257">
    <property type="component" value="Unassembled WGS sequence"/>
</dbReference>
<keyword evidence="11" id="KW-1185">Reference proteome</keyword>
<proteinExistence type="inferred from homology"/>
<dbReference type="PROSITE" id="PS51192">
    <property type="entry name" value="HELICASE_ATP_BIND_1"/>
    <property type="match status" value="1"/>
</dbReference>
<dbReference type="GO" id="GO:0005524">
    <property type="term" value="F:ATP binding"/>
    <property type="evidence" value="ECO:0007669"/>
    <property type="project" value="UniProtKB-UniRule"/>
</dbReference>
<dbReference type="GO" id="GO:0003724">
    <property type="term" value="F:RNA helicase activity"/>
    <property type="evidence" value="ECO:0007669"/>
    <property type="project" value="UniProtKB-EC"/>
</dbReference>
<evidence type="ECO:0000313" key="11">
    <source>
        <dbReference type="Proteomes" id="UP000053257"/>
    </source>
</evidence>
<gene>
    <name evidence="10" type="ORF">PHLGIDRAFT_102274</name>
</gene>
<dbReference type="CDD" id="cd18787">
    <property type="entry name" value="SF2_C_DEAD"/>
    <property type="match status" value="1"/>
</dbReference>
<keyword evidence="5" id="KW-0347">Helicase</keyword>
<evidence type="ECO:0000256" key="6">
    <source>
        <dbReference type="SAM" id="MobiDB-lite"/>
    </source>
</evidence>
<dbReference type="PROSITE" id="PS51194">
    <property type="entry name" value="HELICASE_CTER"/>
    <property type="match status" value="1"/>
</dbReference>
<dbReference type="SUPFAM" id="SSF52540">
    <property type="entry name" value="P-loop containing nucleoside triphosphate hydrolases"/>
    <property type="match status" value="1"/>
</dbReference>
<evidence type="ECO:0000256" key="1">
    <source>
        <dbReference type="ARBA" id="ARBA00022741"/>
    </source>
</evidence>
<dbReference type="AlphaFoldDB" id="A0A0C3SDK6"/>
<comment type="function">
    <text evidence="5">RNA helicase.</text>
</comment>
<evidence type="ECO:0000256" key="5">
    <source>
        <dbReference type="RuleBase" id="RU365068"/>
    </source>
</evidence>
<accession>A0A0C3SDK6</accession>
<dbReference type="EMBL" id="KN840462">
    <property type="protein sequence ID" value="KIP09745.1"/>
    <property type="molecule type" value="Genomic_DNA"/>
</dbReference>
<dbReference type="Pfam" id="PF00271">
    <property type="entry name" value="Helicase_C"/>
    <property type="match status" value="1"/>
</dbReference>
<dbReference type="Gene3D" id="3.40.50.300">
    <property type="entry name" value="P-loop containing nucleotide triphosphate hydrolases"/>
    <property type="match status" value="2"/>
</dbReference>
<evidence type="ECO:0000259" key="7">
    <source>
        <dbReference type="PROSITE" id="PS51192"/>
    </source>
</evidence>
<keyword evidence="3 5" id="KW-0067">ATP-binding</keyword>